<keyword evidence="3" id="KW-1185">Reference proteome</keyword>
<feature type="transmembrane region" description="Helical" evidence="1">
    <location>
        <begin position="160"/>
        <end position="181"/>
    </location>
</feature>
<comment type="caution">
    <text evidence="2">The sequence shown here is derived from an EMBL/GenBank/DDBJ whole genome shotgun (WGS) entry which is preliminary data.</text>
</comment>
<feature type="transmembrane region" description="Helical" evidence="1">
    <location>
        <begin position="53"/>
        <end position="77"/>
    </location>
</feature>
<feature type="transmembrane region" description="Helical" evidence="1">
    <location>
        <begin position="20"/>
        <end position="41"/>
    </location>
</feature>
<keyword evidence="1" id="KW-1133">Transmembrane helix</keyword>
<accession>A0ABP3SA71</accession>
<protein>
    <recommendedName>
        <fullName evidence="4">DUF998 domain-containing protein</fullName>
    </recommendedName>
</protein>
<sequence length="218" mass="23065">MSRFSIASMPDWARGLTKAVAAGAVCGVLGFFVGQLAYQYFPGLEPDLSAVRWADIVAGFLAAIMLIACAATLIRSFDRAGLGRMLKLEGPAGDADVREVRLQAAVYGLSAIILPLPMILSAAGAPVALSLAGVAGLLVLHTALNFHVYRTVDELFRRIVVEAGAVTFWLGQGVLFLWAAAERLAAVPAITAWDIYAVLMGVYLVVSMIVTMRRGLAG</sequence>
<dbReference type="RefSeq" id="WP_343794769.1">
    <property type="nucleotide sequence ID" value="NZ_BAAAGA010000009.1"/>
</dbReference>
<gene>
    <name evidence="2" type="ORF">GCM10009422_29490</name>
</gene>
<dbReference type="Proteomes" id="UP001501352">
    <property type="component" value="Unassembled WGS sequence"/>
</dbReference>
<evidence type="ECO:0008006" key="4">
    <source>
        <dbReference type="Google" id="ProtNLM"/>
    </source>
</evidence>
<evidence type="ECO:0000313" key="2">
    <source>
        <dbReference type="EMBL" id="GAA0630068.1"/>
    </source>
</evidence>
<keyword evidence="1" id="KW-0812">Transmembrane</keyword>
<feature type="transmembrane region" description="Helical" evidence="1">
    <location>
        <begin position="104"/>
        <end position="123"/>
    </location>
</feature>
<reference evidence="3" key="1">
    <citation type="journal article" date="2019" name="Int. J. Syst. Evol. Microbiol.">
        <title>The Global Catalogue of Microorganisms (GCM) 10K type strain sequencing project: providing services to taxonomists for standard genome sequencing and annotation.</title>
        <authorList>
            <consortium name="The Broad Institute Genomics Platform"/>
            <consortium name="The Broad Institute Genome Sequencing Center for Infectious Disease"/>
            <person name="Wu L."/>
            <person name="Ma J."/>
        </authorList>
    </citation>
    <scope>NUCLEOTIDE SEQUENCE [LARGE SCALE GENOMIC DNA]</scope>
    <source>
        <strain evidence="3">JCM 12928</strain>
    </source>
</reference>
<evidence type="ECO:0000313" key="3">
    <source>
        <dbReference type="Proteomes" id="UP001501352"/>
    </source>
</evidence>
<feature type="transmembrane region" description="Helical" evidence="1">
    <location>
        <begin position="193"/>
        <end position="212"/>
    </location>
</feature>
<evidence type="ECO:0000256" key="1">
    <source>
        <dbReference type="SAM" id="Phobius"/>
    </source>
</evidence>
<dbReference type="EMBL" id="BAAAGA010000009">
    <property type="protein sequence ID" value="GAA0630068.1"/>
    <property type="molecule type" value="Genomic_DNA"/>
</dbReference>
<organism evidence="2 3">
    <name type="scientific">Brevundimonas kwangchunensis</name>
    <dbReference type="NCBI Taxonomy" id="322163"/>
    <lineage>
        <taxon>Bacteria</taxon>
        <taxon>Pseudomonadati</taxon>
        <taxon>Pseudomonadota</taxon>
        <taxon>Alphaproteobacteria</taxon>
        <taxon>Caulobacterales</taxon>
        <taxon>Caulobacteraceae</taxon>
        <taxon>Brevundimonas</taxon>
    </lineage>
</organism>
<name>A0ABP3SA71_9CAUL</name>
<feature type="transmembrane region" description="Helical" evidence="1">
    <location>
        <begin position="129"/>
        <end position="148"/>
    </location>
</feature>
<keyword evidence="1" id="KW-0472">Membrane</keyword>
<proteinExistence type="predicted"/>